<name>A0A0B0IDJ7_9BACI</name>
<evidence type="ECO:0000256" key="3">
    <source>
        <dbReference type="ARBA" id="ARBA00023163"/>
    </source>
</evidence>
<keyword evidence="2 4" id="KW-0238">DNA-binding</keyword>
<organism evidence="6 7">
    <name type="scientific">Halalkalibacter okhensis</name>
    <dbReference type="NCBI Taxonomy" id="333138"/>
    <lineage>
        <taxon>Bacteria</taxon>
        <taxon>Bacillati</taxon>
        <taxon>Bacillota</taxon>
        <taxon>Bacilli</taxon>
        <taxon>Bacillales</taxon>
        <taxon>Bacillaceae</taxon>
        <taxon>Halalkalibacter</taxon>
    </lineage>
</organism>
<sequence length="180" mass="21192">MNEMEKLERARSRFIDSMAQNMNLYGITPSVGRLYGLLYFSEEPMTLDCMKDELGMSKTSMSTSVRQLQELKMVEKVWKKGIRKDLYQSIDDWYETFSDLFSVKWRSGVSVNINSLQKSLEELEELLEDEATSDEVKNEAMVDKEKLLHALEYYDWLNRLIDSIESKEIFNYIPVKQDPK</sequence>
<comment type="similarity">
    <text evidence="4">Belongs to the GbsR family.</text>
</comment>
<dbReference type="InterPro" id="IPR036390">
    <property type="entry name" value="WH_DNA-bd_sf"/>
</dbReference>
<evidence type="ECO:0000256" key="1">
    <source>
        <dbReference type="ARBA" id="ARBA00023015"/>
    </source>
</evidence>
<evidence type="ECO:0000313" key="6">
    <source>
        <dbReference type="EMBL" id="KHF38149.1"/>
    </source>
</evidence>
<feature type="coiled-coil region" evidence="5">
    <location>
        <begin position="106"/>
        <end position="133"/>
    </location>
</feature>
<dbReference type="Gene3D" id="1.10.10.10">
    <property type="entry name" value="Winged helix-like DNA-binding domain superfamily/Winged helix DNA-binding domain"/>
    <property type="match status" value="1"/>
</dbReference>
<dbReference type="SUPFAM" id="SSF46785">
    <property type="entry name" value="Winged helix' DNA-binding domain"/>
    <property type="match status" value="1"/>
</dbReference>
<dbReference type="PANTHER" id="PTHR38465:SF1">
    <property type="entry name" value="HTH-TYPE TRANSCRIPTIONAL REGULATOR MJ1563-RELATED"/>
    <property type="match status" value="1"/>
</dbReference>
<dbReference type="PIRSF" id="PIRSF006707">
    <property type="entry name" value="MJ1563"/>
    <property type="match status" value="1"/>
</dbReference>
<evidence type="ECO:0000313" key="7">
    <source>
        <dbReference type="Proteomes" id="UP000030832"/>
    </source>
</evidence>
<dbReference type="PANTHER" id="PTHR38465">
    <property type="entry name" value="HTH-TYPE TRANSCRIPTIONAL REGULATOR MJ1563-RELATED"/>
    <property type="match status" value="1"/>
</dbReference>
<dbReference type="OrthoDB" id="9800374at2"/>
<dbReference type="InterPro" id="IPR026282">
    <property type="entry name" value="MJ1563"/>
</dbReference>
<dbReference type="InterPro" id="IPR036388">
    <property type="entry name" value="WH-like_DNA-bd_sf"/>
</dbReference>
<gene>
    <name evidence="6" type="ORF">LQ50_23095</name>
</gene>
<protein>
    <recommendedName>
        <fullName evidence="4">HTH-type transcriptional regulator</fullName>
    </recommendedName>
</protein>
<evidence type="ECO:0000256" key="5">
    <source>
        <dbReference type="SAM" id="Coils"/>
    </source>
</evidence>
<keyword evidence="1 4" id="KW-0805">Transcription regulation</keyword>
<evidence type="ECO:0000256" key="2">
    <source>
        <dbReference type="ARBA" id="ARBA00023125"/>
    </source>
</evidence>
<dbReference type="RefSeq" id="WP_034633480.1">
    <property type="nucleotide sequence ID" value="NZ_JRJU01000050.1"/>
</dbReference>
<dbReference type="Proteomes" id="UP000030832">
    <property type="component" value="Unassembled WGS sequence"/>
</dbReference>
<comment type="caution">
    <text evidence="6">The sequence shown here is derived from an EMBL/GenBank/DDBJ whole genome shotgun (WGS) entry which is preliminary data.</text>
</comment>
<proteinExistence type="inferred from homology"/>
<keyword evidence="3 4" id="KW-0804">Transcription</keyword>
<keyword evidence="5" id="KW-0175">Coiled coil</keyword>
<accession>A0A0B0IDJ7</accession>
<reference evidence="6 7" key="1">
    <citation type="submission" date="2014-09" db="EMBL/GenBank/DDBJ databases">
        <title>Genome sequencing and annotation of Bacillus Okhensis strain Kh10-101T.</title>
        <authorList>
            <person name="Prakash J.S."/>
        </authorList>
    </citation>
    <scope>NUCLEOTIDE SEQUENCE [LARGE SCALE GENOMIC DNA]</scope>
    <source>
        <strain evidence="7">Kh10-101T</strain>
    </source>
</reference>
<dbReference type="GO" id="GO:0003677">
    <property type="term" value="F:DNA binding"/>
    <property type="evidence" value="ECO:0007669"/>
    <property type="project" value="UniProtKB-UniRule"/>
</dbReference>
<keyword evidence="7" id="KW-1185">Reference proteome</keyword>
<evidence type="ECO:0000256" key="4">
    <source>
        <dbReference type="PIRNR" id="PIRNR006707"/>
    </source>
</evidence>
<dbReference type="STRING" id="333138.LQ50_23095"/>
<dbReference type="InterPro" id="IPR052362">
    <property type="entry name" value="HTH-GbsR_regulator"/>
</dbReference>
<dbReference type="EMBL" id="JRJU01000050">
    <property type="protein sequence ID" value="KHF38149.1"/>
    <property type="molecule type" value="Genomic_DNA"/>
</dbReference>
<dbReference type="AlphaFoldDB" id="A0A0B0IDJ7"/>
<dbReference type="eggNOG" id="COG1510">
    <property type="taxonomic scope" value="Bacteria"/>
</dbReference>